<comment type="similarity">
    <text evidence="1">Belongs to the enoyl-CoA hydratase/isomerase family.</text>
</comment>
<dbReference type="Proteomes" id="UP000219514">
    <property type="component" value="Unassembled WGS sequence"/>
</dbReference>
<dbReference type="AlphaFoldDB" id="A0A285E673"/>
<evidence type="ECO:0000313" key="2">
    <source>
        <dbReference type="EMBL" id="SNX94608.1"/>
    </source>
</evidence>
<dbReference type="EMBL" id="OBDO01000001">
    <property type="protein sequence ID" value="SNX94608.1"/>
    <property type="molecule type" value="Genomic_DNA"/>
</dbReference>
<evidence type="ECO:0000313" key="4">
    <source>
        <dbReference type="Proteomes" id="UP000219514"/>
    </source>
</evidence>
<organism evidence="2 4">
    <name type="scientific">Geodermatophilus sabuli</name>
    <dbReference type="NCBI Taxonomy" id="1564158"/>
    <lineage>
        <taxon>Bacteria</taxon>
        <taxon>Bacillati</taxon>
        <taxon>Actinomycetota</taxon>
        <taxon>Actinomycetes</taxon>
        <taxon>Geodermatophilales</taxon>
        <taxon>Geodermatophilaceae</taxon>
        <taxon>Geodermatophilus</taxon>
    </lineage>
</organism>
<dbReference type="SUPFAM" id="SSF52096">
    <property type="entry name" value="ClpP/crotonase"/>
    <property type="match status" value="1"/>
</dbReference>
<dbReference type="Gene3D" id="3.90.226.10">
    <property type="entry name" value="2-enoyl-CoA Hydratase, Chain A, domain 1"/>
    <property type="match status" value="1"/>
</dbReference>
<dbReference type="InterPro" id="IPR029045">
    <property type="entry name" value="ClpP/crotonase-like_dom_sf"/>
</dbReference>
<reference evidence="2 4" key="1">
    <citation type="submission" date="2017-09" db="EMBL/GenBank/DDBJ databases">
        <authorList>
            <person name="Ehlers B."/>
            <person name="Leendertz F.H."/>
        </authorList>
    </citation>
    <scope>NUCLEOTIDE SEQUENCE [LARGE SCALE GENOMIC DNA]</scope>
    <source>
        <strain evidence="2 4">DSM 46844</strain>
    </source>
</reference>
<dbReference type="GO" id="GO:0003824">
    <property type="term" value="F:catalytic activity"/>
    <property type="evidence" value="ECO:0007669"/>
    <property type="project" value="UniProtKB-ARBA"/>
</dbReference>
<protein>
    <submittedName>
        <fullName evidence="2">Enoyl-CoA hydratase</fullName>
    </submittedName>
</protein>
<accession>A0A285E673</accession>
<dbReference type="InterPro" id="IPR001753">
    <property type="entry name" value="Enoyl-CoA_hydra/iso"/>
</dbReference>
<dbReference type="PANTHER" id="PTHR43459:SF3">
    <property type="entry name" value="ENOYL-COA HYDRATASE ECHA15 (ENOYL HYDRASE) (UNSATURATED ACYL-COA HYDRATASE) (CROTONASE)-RELATED"/>
    <property type="match status" value="1"/>
</dbReference>
<dbReference type="CDD" id="cd06558">
    <property type="entry name" value="crotonase-like"/>
    <property type="match status" value="1"/>
</dbReference>
<evidence type="ECO:0000313" key="3">
    <source>
        <dbReference type="EMBL" id="SNX94622.1"/>
    </source>
</evidence>
<keyword evidence="4" id="KW-1185">Reference proteome</keyword>
<proteinExistence type="inferred from homology"/>
<sequence length="274" mass="29221">MTSKELLAMYERYQTMGFELSGSGVLTVTFLRADKLNAIDAEFHRELSTVFADIGMDRRVRAVVLTGAGRAFCAGGDLEWIAGETPVTRETTFFEAKKIVDDLLNVPQPVIAAVNGAAAGYGFTMALMSDFSIVAEDARLSDPHVVIGLVAGDGGAMMWPILVGMARAKRHLLTGDPVVGSVAAEWGLVTEACPAGEVLPRALALAERMAASPQVAVQGTKKALNAILHMLSSLTLDLGFQAERLSAVSEDHQRLLAEAREARARRRASAAVPQ</sequence>
<dbReference type="Gene3D" id="1.10.12.10">
    <property type="entry name" value="Lyase 2-enoyl-coa Hydratase, Chain A, domain 2"/>
    <property type="match status" value="1"/>
</dbReference>
<dbReference type="PANTHER" id="PTHR43459">
    <property type="entry name" value="ENOYL-COA HYDRATASE"/>
    <property type="match status" value="1"/>
</dbReference>
<evidence type="ECO:0000256" key="1">
    <source>
        <dbReference type="ARBA" id="ARBA00005254"/>
    </source>
</evidence>
<gene>
    <name evidence="2" type="ORF">SAMN06893097_101405</name>
    <name evidence="3" type="ORF">SAMN06893097_101419</name>
</gene>
<name>A0A285E673_9ACTN</name>
<dbReference type="EMBL" id="OBDO01000001">
    <property type="protein sequence ID" value="SNX94622.1"/>
    <property type="molecule type" value="Genomic_DNA"/>
</dbReference>
<dbReference type="InterPro" id="IPR014748">
    <property type="entry name" value="Enoyl-CoA_hydra_C"/>
</dbReference>
<dbReference type="Pfam" id="PF00378">
    <property type="entry name" value="ECH_1"/>
    <property type="match status" value="1"/>
</dbReference>